<organism evidence="1">
    <name type="scientific">Panicum hallii</name>
    <dbReference type="NCBI Taxonomy" id="206008"/>
    <lineage>
        <taxon>Eukaryota</taxon>
        <taxon>Viridiplantae</taxon>
        <taxon>Streptophyta</taxon>
        <taxon>Embryophyta</taxon>
        <taxon>Tracheophyta</taxon>
        <taxon>Spermatophyta</taxon>
        <taxon>Magnoliopsida</taxon>
        <taxon>Liliopsida</taxon>
        <taxon>Poales</taxon>
        <taxon>Poaceae</taxon>
        <taxon>PACMAD clade</taxon>
        <taxon>Panicoideae</taxon>
        <taxon>Panicodae</taxon>
        <taxon>Paniceae</taxon>
        <taxon>Panicinae</taxon>
        <taxon>Panicum</taxon>
        <taxon>Panicum sect. Panicum</taxon>
    </lineage>
</organism>
<dbReference type="Proteomes" id="UP000243499">
    <property type="component" value="Chromosome 8"/>
</dbReference>
<sequence>MSCRRRANRALTPHAGDEKLVAEAEDSALRHLNLMILSSAHAGYEIPSTSSCYYSRTDGRQLRRLHCCVWEA</sequence>
<proteinExistence type="predicted"/>
<reference evidence="1" key="1">
    <citation type="submission" date="2018-04" db="EMBL/GenBank/DDBJ databases">
        <title>WGS assembly of Panicum hallii.</title>
        <authorList>
            <person name="Lovell J."/>
            <person name="Jenkins J."/>
            <person name="Lowry D."/>
            <person name="Mamidi S."/>
            <person name="Sreedasyam A."/>
            <person name="Weng X."/>
            <person name="Barry K."/>
            <person name="Bonette J."/>
            <person name="Campitelli B."/>
            <person name="Daum C."/>
            <person name="Gordon S."/>
            <person name="Gould B."/>
            <person name="Lipzen A."/>
            <person name="Macqueen A."/>
            <person name="Palacio-Mejia J."/>
            <person name="Plott C."/>
            <person name="Shakirov E."/>
            <person name="Shu S."/>
            <person name="Yoshinaga Y."/>
            <person name="Zane M."/>
            <person name="Rokhsar D."/>
            <person name="Grimwood J."/>
            <person name="Schmutz J."/>
            <person name="Juenger T."/>
        </authorList>
    </citation>
    <scope>NUCLEOTIDE SEQUENCE [LARGE SCALE GENOMIC DNA]</scope>
    <source>
        <strain evidence="1">FIL2</strain>
    </source>
</reference>
<accession>A0A2S3ICP6</accession>
<name>A0A2S3ICP6_9POAL</name>
<dbReference type="Gramene" id="PAN41409">
    <property type="protein sequence ID" value="PAN41409"/>
    <property type="gene ID" value="PAHAL_8G032900"/>
</dbReference>
<dbReference type="EMBL" id="CM008053">
    <property type="protein sequence ID" value="PAN41409.2"/>
    <property type="molecule type" value="Genomic_DNA"/>
</dbReference>
<dbReference type="AlphaFoldDB" id="A0A2S3ICP6"/>
<gene>
    <name evidence="1" type="ORF">PAHAL_8G032900</name>
</gene>
<protein>
    <submittedName>
        <fullName evidence="1">Uncharacterized protein</fullName>
    </submittedName>
</protein>
<evidence type="ECO:0000313" key="1">
    <source>
        <dbReference type="EMBL" id="PAN41409.2"/>
    </source>
</evidence>